<comment type="caution">
    <text evidence="1">The sequence shown here is derived from an EMBL/GenBank/DDBJ whole genome shotgun (WGS) entry which is preliminary data.</text>
</comment>
<evidence type="ECO:0000313" key="1">
    <source>
        <dbReference type="EMBL" id="MBD8041801.1"/>
    </source>
</evidence>
<accession>A0ABR8YCG7</accession>
<protein>
    <submittedName>
        <fullName evidence="1">Uncharacterized protein</fullName>
    </submittedName>
</protein>
<evidence type="ECO:0000313" key="2">
    <source>
        <dbReference type="Proteomes" id="UP000620874"/>
    </source>
</evidence>
<reference evidence="1 2" key="1">
    <citation type="submission" date="2020-08" db="EMBL/GenBank/DDBJ databases">
        <title>A Genomic Blueprint of the Chicken Gut Microbiome.</title>
        <authorList>
            <person name="Gilroy R."/>
            <person name="Ravi A."/>
            <person name="Getino M."/>
            <person name="Pursley I."/>
            <person name="Horton D.L."/>
            <person name="Alikhan N.-F."/>
            <person name="Baker D."/>
            <person name="Gharbi K."/>
            <person name="Hall N."/>
            <person name="Watson M."/>
            <person name="Adriaenssens E.M."/>
            <person name="Foster-Nyarko E."/>
            <person name="Jarju S."/>
            <person name="Secka A."/>
            <person name="Antonio M."/>
            <person name="Oren A."/>
            <person name="Chaudhuri R."/>
            <person name="La Ragione R.M."/>
            <person name="Hildebrand F."/>
            <person name="Pallen M.J."/>
        </authorList>
    </citation>
    <scope>NUCLEOTIDE SEQUENCE [LARGE SCALE GENOMIC DNA]</scope>
    <source>
        <strain evidence="1 2">Sa1CVN1</strain>
    </source>
</reference>
<dbReference type="RefSeq" id="WP_191765216.1">
    <property type="nucleotide sequence ID" value="NZ_JACSPP010000069.1"/>
</dbReference>
<name>A0ABR8YCG7_9BACT</name>
<sequence length="279" mass="33404">MIVHTMTLEEIASEILADSKEVFARWNKFESKFRRMRLKREKYPWLWETLITTKRRNIWNVIFHAFTKKDASLIHPNFYLSFRYENATWAAYFIQGERKILLFSPHFLERYTERYLNELMVGGIPYSSKDIINVFFCKNYHISIQKLLSNEVSLRGFCEDGMLLGDWLSDTVGLIKTFLSRKELKLNQYTEYFDGVLSWMISDMFLAKNGYMMSDEDFDTFPDTYLSPETWNSYLKNRGNPIWIKIGMDCNAFMEEHREGYKQCSKMLDIIRENRNCHS</sequence>
<dbReference type="EMBL" id="JACSPP010000069">
    <property type="protein sequence ID" value="MBD8041801.1"/>
    <property type="molecule type" value="Genomic_DNA"/>
</dbReference>
<keyword evidence="2" id="KW-1185">Reference proteome</keyword>
<dbReference type="Proteomes" id="UP000620874">
    <property type="component" value="Unassembled WGS sequence"/>
</dbReference>
<proteinExistence type="predicted"/>
<gene>
    <name evidence="1" type="ORF">H9625_15415</name>
</gene>
<organism evidence="1 2">
    <name type="scientific">Phocaeicola intestinalis</name>
    <dbReference type="NCBI Taxonomy" id="2762212"/>
    <lineage>
        <taxon>Bacteria</taxon>
        <taxon>Pseudomonadati</taxon>
        <taxon>Bacteroidota</taxon>
        <taxon>Bacteroidia</taxon>
        <taxon>Bacteroidales</taxon>
        <taxon>Bacteroidaceae</taxon>
        <taxon>Phocaeicola</taxon>
    </lineage>
</organism>